<dbReference type="EMBL" id="JAAGMN010003906">
    <property type="protein sequence ID" value="NEE11990.1"/>
    <property type="molecule type" value="Genomic_DNA"/>
</dbReference>
<accession>A0A6G3X392</accession>
<protein>
    <submittedName>
        <fullName evidence="2">Phage tail assembly chaperone</fullName>
    </submittedName>
</protein>
<name>A0A6G3X392_9ACTN</name>
<evidence type="ECO:0000313" key="2">
    <source>
        <dbReference type="EMBL" id="NEE11990.1"/>
    </source>
</evidence>
<proteinExistence type="predicted"/>
<dbReference type="Pfam" id="PF09550">
    <property type="entry name" value="Phage_TAC_6"/>
    <property type="match status" value="1"/>
</dbReference>
<comment type="caution">
    <text evidence="2">The sequence shown here is derived from an EMBL/GenBank/DDBJ whole genome shotgun (WGS) entry which is preliminary data.</text>
</comment>
<evidence type="ECO:0000256" key="1">
    <source>
        <dbReference type="SAM" id="MobiDB-lite"/>
    </source>
</evidence>
<dbReference type="InterPro" id="IPR019056">
    <property type="entry name" value="Phage_TAC_6"/>
</dbReference>
<feature type="region of interest" description="Disordered" evidence="1">
    <location>
        <begin position="118"/>
        <end position="137"/>
    </location>
</feature>
<feature type="region of interest" description="Disordered" evidence="1">
    <location>
        <begin position="58"/>
        <end position="77"/>
    </location>
</feature>
<sequence length="145" mass="16024">MRRARRIRTALPGAPGRQGCAAYLRGHRLPAPYGRRGHCRPAPPRPHRRLRRGVQRRVLQGAGVPGKRRNPGPRRGDRDGFPWAECYYLAVGALHIPPGAFWDMTLCQLMTLAEQHQAAHQTGGNRTPEPADGASLLGMAAMRRA</sequence>
<reference evidence="2" key="1">
    <citation type="submission" date="2020-01" db="EMBL/GenBank/DDBJ databases">
        <title>Insect and environment-associated Actinomycetes.</title>
        <authorList>
            <person name="Currrie C."/>
            <person name="Chevrette M."/>
            <person name="Carlson C."/>
            <person name="Stubbendieck R."/>
            <person name="Wendt-Pienkowski E."/>
        </authorList>
    </citation>
    <scope>NUCLEOTIDE SEQUENCE</scope>
    <source>
        <strain evidence="2">SID7499</strain>
    </source>
</reference>
<dbReference type="AlphaFoldDB" id="A0A6G3X392"/>
<gene>
    <name evidence="2" type="ORF">G3M58_36730</name>
</gene>
<organism evidence="2">
    <name type="scientific">Streptomyces sp. SID7499</name>
    <dbReference type="NCBI Taxonomy" id="2706086"/>
    <lineage>
        <taxon>Bacteria</taxon>
        <taxon>Bacillati</taxon>
        <taxon>Actinomycetota</taxon>
        <taxon>Actinomycetes</taxon>
        <taxon>Kitasatosporales</taxon>
        <taxon>Streptomycetaceae</taxon>
        <taxon>Streptomyces</taxon>
    </lineage>
</organism>